<feature type="compositionally biased region" description="Basic and acidic residues" evidence="5">
    <location>
        <begin position="165"/>
        <end position="175"/>
    </location>
</feature>
<keyword evidence="2 4" id="KW-0863">Zinc-finger</keyword>
<feature type="compositionally biased region" description="Low complexity" evidence="5">
    <location>
        <begin position="224"/>
        <end position="235"/>
    </location>
</feature>
<evidence type="ECO:0000259" key="6">
    <source>
        <dbReference type="PROSITE" id="PS51999"/>
    </source>
</evidence>
<feature type="domain" description="GRF-type" evidence="6">
    <location>
        <begin position="23"/>
        <end position="68"/>
    </location>
</feature>
<reference evidence="7 8" key="1">
    <citation type="submission" date="2024-07" db="EMBL/GenBank/DDBJ databases">
        <title>Section-level genome sequencing and comparative genomics of Aspergillus sections Usti and Cavernicolus.</title>
        <authorList>
            <consortium name="Lawrence Berkeley National Laboratory"/>
            <person name="Nybo J.L."/>
            <person name="Vesth T.C."/>
            <person name="Theobald S."/>
            <person name="Frisvad J.C."/>
            <person name="Larsen T.O."/>
            <person name="Kjaerboelling I."/>
            <person name="Rothschild-Mancinelli K."/>
            <person name="Lyhne E.K."/>
            <person name="Kogle M.E."/>
            <person name="Barry K."/>
            <person name="Clum A."/>
            <person name="Na H."/>
            <person name="Ledsgaard L."/>
            <person name="Lin J."/>
            <person name="Lipzen A."/>
            <person name="Kuo A."/>
            <person name="Riley R."/>
            <person name="Mondo S."/>
            <person name="LaButti K."/>
            <person name="Haridas S."/>
            <person name="Pangalinan J."/>
            <person name="Salamov A.A."/>
            <person name="Simmons B.A."/>
            <person name="Magnuson J.K."/>
            <person name="Chen J."/>
            <person name="Drula E."/>
            <person name="Henrissat B."/>
            <person name="Wiebenga A."/>
            <person name="Lubbers R.J."/>
            <person name="Gomes A.C."/>
            <person name="Macurrencykelacurrency M.R."/>
            <person name="Stajich J."/>
            <person name="Grigoriev I.V."/>
            <person name="Mortensen U.H."/>
            <person name="De vries R.P."/>
            <person name="Baker S.E."/>
            <person name="Andersen M.R."/>
        </authorList>
    </citation>
    <scope>NUCLEOTIDE SEQUENCE [LARGE SCALE GENOMIC DNA]</scope>
    <source>
        <strain evidence="7 8">CBS 756.74</strain>
    </source>
</reference>
<dbReference type="EMBL" id="JBFXLR010000003">
    <property type="protein sequence ID" value="KAL2859524.1"/>
    <property type="molecule type" value="Genomic_DNA"/>
</dbReference>
<protein>
    <recommendedName>
        <fullName evidence="6">GRF-type domain-containing protein</fullName>
    </recommendedName>
</protein>
<dbReference type="InterPro" id="IPR010666">
    <property type="entry name" value="Znf_GRF"/>
</dbReference>
<dbReference type="Proteomes" id="UP001610444">
    <property type="component" value="Unassembled WGS sequence"/>
</dbReference>
<evidence type="ECO:0000313" key="8">
    <source>
        <dbReference type="Proteomes" id="UP001610444"/>
    </source>
</evidence>
<accession>A0ABR4L4Q6</accession>
<dbReference type="RefSeq" id="XP_070904458.1">
    <property type="nucleotide sequence ID" value="XM_071036018.1"/>
</dbReference>
<evidence type="ECO:0000256" key="1">
    <source>
        <dbReference type="ARBA" id="ARBA00022723"/>
    </source>
</evidence>
<evidence type="ECO:0000256" key="3">
    <source>
        <dbReference type="ARBA" id="ARBA00022833"/>
    </source>
</evidence>
<evidence type="ECO:0000256" key="4">
    <source>
        <dbReference type="PROSITE-ProRule" id="PRU01343"/>
    </source>
</evidence>
<evidence type="ECO:0000313" key="7">
    <source>
        <dbReference type="EMBL" id="KAL2859524.1"/>
    </source>
</evidence>
<name>A0ABR4L4Q6_9EURO</name>
<keyword evidence="3" id="KW-0862">Zinc</keyword>
<comment type="caution">
    <text evidence="7">The sequence shown here is derived from an EMBL/GenBank/DDBJ whole genome shotgun (WGS) entry which is preliminary data.</text>
</comment>
<sequence>MSNGTLRSSFDGVKIDGDGNFVCKCGFPTRDYRVKKKTSPYYGQQYYACAKHSRDPKQCDVWIWFDEKDSVSQLIPPEMRSLRTPRKQKDIRDFGLYTPPSTKRKAESKADTQSFDSGVGDLEGTGEPVSPSSSRPAKRARSADAATQTGDSAARPPVRPIPRRRLFDEFLDSPRRNNTGNTAPSVPGEALPRGSLFGSSIRKSSRDQPQTEKVASPTIAVDASSTPSGSLGSRLSSRERRVHFTPPSSNNRDSDTGLAPLNVDSDAESYGWNDEMAGDIVDLAKNVENPRSSPLFV</sequence>
<dbReference type="PROSITE" id="PS51999">
    <property type="entry name" value="ZF_GRF"/>
    <property type="match status" value="1"/>
</dbReference>
<gene>
    <name evidence="7" type="ORF">BJX68DRAFT_116418</name>
</gene>
<dbReference type="GeneID" id="98151182"/>
<feature type="region of interest" description="Disordered" evidence="5">
    <location>
        <begin position="79"/>
        <end position="271"/>
    </location>
</feature>
<keyword evidence="8" id="KW-1185">Reference proteome</keyword>
<evidence type="ECO:0000256" key="2">
    <source>
        <dbReference type="ARBA" id="ARBA00022771"/>
    </source>
</evidence>
<keyword evidence="1" id="KW-0479">Metal-binding</keyword>
<proteinExistence type="predicted"/>
<organism evidence="7 8">
    <name type="scientific">Aspergillus pseudodeflectus</name>
    <dbReference type="NCBI Taxonomy" id="176178"/>
    <lineage>
        <taxon>Eukaryota</taxon>
        <taxon>Fungi</taxon>
        <taxon>Dikarya</taxon>
        <taxon>Ascomycota</taxon>
        <taxon>Pezizomycotina</taxon>
        <taxon>Eurotiomycetes</taxon>
        <taxon>Eurotiomycetidae</taxon>
        <taxon>Eurotiales</taxon>
        <taxon>Aspergillaceae</taxon>
        <taxon>Aspergillus</taxon>
        <taxon>Aspergillus subgen. Nidulantes</taxon>
    </lineage>
</organism>
<evidence type="ECO:0000256" key="5">
    <source>
        <dbReference type="SAM" id="MobiDB-lite"/>
    </source>
</evidence>